<dbReference type="Pfam" id="PF06722">
    <property type="entry name" value="EryCIII-like_C"/>
    <property type="match status" value="1"/>
</dbReference>
<proteinExistence type="predicted"/>
<feature type="domain" description="Erythromycin biosynthesis protein CIII-like C-terminal" evidence="3">
    <location>
        <begin position="555"/>
        <end position="661"/>
    </location>
</feature>
<dbReference type="PANTHER" id="PTHR48050:SF13">
    <property type="entry name" value="STEROL 3-BETA-GLUCOSYLTRANSFERASE UGT80A2"/>
    <property type="match status" value="1"/>
</dbReference>
<sequence>MTAHPPLREVAELLRRTLGRPPAWLDTLRPDTLLDGELHLESHDLATWSLALRTRYGPAADLAAHLTTLDLDTLTTLTLTDVATLAATALPSPGHDTEKPAAGPEEPGPTTAPTSTGAGAYGGGRSVAPPGPGGGGVPLVGASASGGAGPVEPLPPVSPVAAAAVAAASGGVRPAGSVPAPLPVLGAAAAAAPTRSDPATGSAALPLSGSVEPATGVSSGPGVGGVPVVGASASGGARPTEPVPAAAAPAQPDPATGSVAGPLPDLPSPFPFPSAPLSPAPVPPPGPVAGARSRPGRFLFVSLPLFGHVNPLAAVSGALRARGHEVLWAGSEAFLRPLLGAGTPIAPIPLRAHRGQADRGLAAARSRWDGYIVPHARHTLPGIERAVAAFRPDVLAVDQHAVAGALAAHRAGLPWASLAPTTMELTRPYRTTVPRVEAWIEQRMAAMWRAAGLPGEPPHDLRFSPHLLVGFTGEALTGPLEWPGNAVLVGPALAAREPDPAFPWEWIDPARRLVLVTVGTLSLDLAADFHARVVEALRPLGDRLQAVIAAPDGTVADPPAHVLVRPRVPVLELMPKLAAVVSHGGLNTVCEALAHGVPLLVAPIKGDQPINAAQVAAAGAGRRVRFAHASPQQLRTELLAVLDDPSHAAAARRVQESFAAAGGAPAAADHLETLLPTPLPTP</sequence>
<name>A0A9W6ULT6_9ACTN</name>
<evidence type="ECO:0000256" key="1">
    <source>
        <dbReference type="ARBA" id="ARBA00022679"/>
    </source>
</evidence>
<comment type="caution">
    <text evidence="4">The sequence shown here is derived from an EMBL/GenBank/DDBJ whole genome shotgun (WGS) entry which is preliminary data.</text>
</comment>
<organism evidence="4 5">
    <name type="scientific">Kitasatospora phosalacinea</name>
    <dbReference type="NCBI Taxonomy" id="2065"/>
    <lineage>
        <taxon>Bacteria</taxon>
        <taxon>Bacillati</taxon>
        <taxon>Actinomycetota</taxon>
        <taxon>Actinomycetes</taxon>
        <taxon>Kitasatosporales</taxon>
        <taxon>Streptomycetaceae</taxon>
        <taxon>Kitasatospora</taxon>
    </lineage>
</organism>
<evidence type="ECO:0000256" key="2">
    <source>
        <dbReference type="SAM" id="MobiDB-lite"/>
    </source>
</evidence>
<feature type="compositionally biased region" description="Pro residues" evidence="2">
    <location>
        <begin position="264"/>
        <end position="274"/>
    </location>
</feature>
<evidence type="ECO:0000259" key="3">
    <source>
        <dbReference type="Pfam" id="PF06722"/>
    </source>
</evidence>
<dbReference type="EMBL" id="BSRX01000014">
    <property type="protein sequence ID" value="GLW54746.1"/>
    <property type="molecule type" value="Genomic_DNA"/>
</dbReference>
<accession>A0A9W6ULT6</accession>
<dbReference type="PANTHER" id="PTHR48050">
    <property type="entry name" value="STEROL 3-BETA-GLUCOSYLTRANSFERASE"/>
    <property type="match status" value="1"/>
</dbReference>
<dbReference type="GO" id="GO:0008194">
    <property type="term" value="F:UDP-glycosyltransferase activity"/>
    <property type="evidence" value="ECO:0007669"/>
    <property type="project" value="InterPro"/>
</dbReference>
<feature type="compositionally biased region" description="Low complexity" evidence="2">
    <location>
        <begin position="100"/>
        <end position="118"/>
    </location>
</feature>
<dbReference type="GO" id="GO:0016758">
    <property type="term" value="F:hexosyltransferase activity"/>
    <property type="evidence" value="ECO:0007669"/>
    <property type="project" value="UniProtKB-ARBA"/>
</dbReference>
<dbReference type="AlphaFoldDB" id="A0A9W6ULT6"/>
<feature type="compositionally biased region" description="Low complexity" evidence="2">
    <location>
        <begin position="230"/>
        <end position="255"/>
    </location>
</feature>
<dbReference type="CDD" id="cd03784">
    <property type="entry name" value="GT1_Gtf-like"/>
    <property type="match status" value="1"/>
</dbReference>
<evidence type="ECO:0000313" key="5">
    <source>
        <dbReference type="Proteomes" id="UP001165143"/>
    </source>
</evidence>
<protein>
    <recommendedName>
        <fullName evidence="3">Erythromycin biosynthesis protein CIII-like C-terminal domain-containing protein</fullName>
    </recommendedName>
</protein>
<keyword evidence="1" id="KW-0808">Transferase</keyword>
<dbReference type="SUPFAM" id="SSF53756">
    <property type="entry name" value="UDP-Glycosyltransferase/glycogen phosphorylase"/>
    <property type="match status" value="1"/>
</dbReference>
<dbReference type="Proteomes" id="UP001165143">
    <property type="component" value="Unassembled WGS sequence"/>
</dbReference>
<dbReference type="InterPro" id="IPR002213">
    <property type="entry name" value="UDP_glucos_trans"/>
</dbReference>
<dbReference type="RefSeq" id="WP_199811369.1">
    <property type="nucleotide sequence ID" value="NZ_BSRX01000014.1"/>
</dbReference>
<evidence type="ECO:0000313" key="4">
    <source>
        <dbReference type="EMBL" id="GLW54746.1"/>
    </source>
</evidence>
<dbReference type="GO" id="GO:0017000">
    <property type="term" value="P:antibiotic biosynthetic process"/>
    <property type="evidence" value="ECO:0007669"/>
    <property type="project" value="UniProtKB-ARBA"/>
</dbReference>
<dbReference type="InterPro" id="IPR010610">
    <property type="entry name" value="EryCIII-like_C"/>
</dbReference>
<reference evidence="4" key="1">
    <citation type="submission" date="2023-02" db="EMBL/GenBank/DDBJ databases">
        <title>Kitasatospora phosalacinea NBRC 14362.</title>
        <authorList>
            <person name="Ichikawa N."/>
            <person name="Sato H."/>
            <person name="Tonouchi N."/>
        </authorList>
    </citation>
    <scope>NUCLEOTIDE SEQUENCE</scope>
    <source>
        <strain evidence="4">NBRC 14362</strain>
    </source>
</reference>
<feature type="region of interest" description="Disordered" evidence="2">
    <location>
        <begin position="230"/>
        <end position="274"/>
    </location>
</feature>
<feature type="region of interest" description="Disordered" evidence="2">
    <location>
        <begin position="89"/>
        <end position="141"/>
    </location>
</feature>
<dbReference type="InterPro" id="IPR050426">
    <property type="entry name" value="Glycosyltransferase_28"/>
</dbReference>
<gene>
    <name evidence="4" type="ORF">Kpho01_27570</name>
</gene>
<dbReference type="Gene3D" id="3.40.50.2000">
    <property type="entry name" value="Glycogen Phosphorylase B"/>
    <property type="match status" value="2"/>
</dbReference>